<dbReference type="Pfam" id="PF08410">
    <property type="entry name" value="DUF1737"/>
    <property type="match status" value="1"/>
</dbReference>
<dbReference type="PATRIC" id="fig|1193502.14.peg.1808"/>
<proteinExistence type="predicted"/>
<dbReference type="RefSeq" id="WP_025345136.1">
    <property type="nucleotide sequence ID" value="NZ_CP017111.1"/>
</dbReference>
<keyword evidence="3" id="KW-1185">Reference proteome</keyword>
<evidence type="ECO:0000313" key="3">
    <source>
        <dbReference type="Proteomes" id="UP000094609"/>
    </source>
</evidence>
<evidence type="ECO:0000259" key="1">
    <source>
        <dbReference type="Pfam" id="PF08410"/>
    </source>
</evidence>
<protein>
    <recommendedName>
        <fullName evidence="1">DUF1737 domain-containing protein</fullName>
    </recommendedName>
</protein>
<feature type="domain" description="DUF1737" evidence="1">
    <location>
        <begin position="2"/>
        <end position="50"/>
    </location>
</feature>
<evidence type="ECO:0000313" key="2">
    <source>
        <dbReference type="EMBL" id="AOO65552.1"/>
    </source>
</evidence>
<accession>A0A1D7TKN0</accession>
<dbReference type="EMBL" id="CP017111">
    <property type="protein sequence ID" value="AOO65552.1"/>
    <property type="molecule type" value="Genomic_DNA"/>
</dbReference>
<sequence length="62" mass="6878">MQYKLITGPDDSTFCTRITEFLNDGWKLHGNPAVTFNGQTVIAAQAIVKEDEKDIKACGFTK</sequence>
<dbReference type="AlphaFoldDB" id="A0A1D7TKN0"/>
<name>A0A1D7TKN0_9BACT</name>
<dbReference type="Proteomes" id="UP000094609">
    <property type="component" value="Chromosome"/>
</dbReference>
<dbReference type="KEGG" id="shal:SHALO_1781"/>
<gene>
    <name evidence="2" type="ORF">SHALO_1781</name>
</gene>
<organism evidence="2 3">
    <name type="scientific">Sulfurospirillum halorespirans DSM 13726</name>
    <dbReference type="NCBI Taxonomy" id="1193502"/>
    <lineage>
        <taxon>Bacteria</taxon>
        <taxon>Pseudomonadati</taxon>
        <taxon>Campylobacterota</taxon>
        <taxon>Epsilonproteobacteria</taxon>
        <taxon>Campylobacterales</taxon>
        <taxon>Sulfurospirillaceae</taxon>
        <taxon>Sulfurospirillum</taxon>
    </lineage>
</organism>
<reference evidence="3" key="1">
    <citation type="submission" date="2016-08" db="EMBL/GenBank/DDBJ databases">
        <title>Complete genome sequence of the organohalide-respiring Epsilonproteobacterium Sulfurospirillum halorespirans.</title>
        <authorList>
            <person name="Goris T."/>
            <person name="Zimmermann J."/>
            <person name="Schenz B."/>
            <person name="Lemos M."/>
            <person name="Hackermueller J."/>
            <person name="Diekert G."/>
        </authorList>
    </citation>
    <scope>NUCLEOTIDE SEQUENCE [LARGE SCALE GENOMIC DNA]</scope>
    <source>
        <strain>DSM 13726</strain>
        <strain evidence="3">PCE-M2</strain>
    </source>
</reference>
<dbReference type="InterPro" id="IPR013619">
    <property type="entry name" value="DUF1737"/>
</dbReference>